<evidence type="ECO:0000259" key="2">
    <source>
        <dbReference type="Pfam" id="PF13649"/>
    </source>
</evidence>
<keyword evidence="4" id="KW-1185">Reference proteome</keyword>
<evidence type="ECO:0000313" key="3">
    <source>
        <dbReference type="EMBL" id="MBC5715896.1"/>
    </source>
</evidence>
<sequence>MSSYEFLAGCYDELTYDVAYSAWADYIQRHFHRGIPGKTILDLACGTGSLTRELALRGYEMIGVDLSPEMLAEAAEKNRDLGEDIIPPIFLCQPMEKLDLYGTIDACVCCLDSVNYVTDPKKLKQAFGRVHTFLLPGGLFLFDVNSVEKLSALDGQVFLDETEDTYCVWRAEYSKRSRICSYFMDLFRLDEESGQWERGEELHRERAYTVEELTDFLRQAGFLDIKVYGDKKMRSPKPGEQRIFFVARKDKRSKINGR</sequence>
<dbReference type="InterPro" id="IPR041698">
    <property type="entry name" value="Methyltransf_25"/>
</dbReference>
<accession>A0A8J6J1N9</accession>
<dbReference type="InterPro" id="IPR029063">
    <property type="entry name" value="SAM-dependent_MTases_sf"/>
</dbReference>
<keyword evidence="3" id="KW-0489">Methyltransferase</keyword>
<dbReference type="PANTHER" id="PTHR43861">
    <property type="entry name" value="TRANS-ACONITATE 2-METHYLTRANSFERASE-RELATED"/>
    <property type="match status" value="1"/>
</dbReference>
<comment type="caution">
    <text evidence="3">The sequence shown here is derived from an EMBL/GenBank/DDBJ whole genome shotgun (WGS) entry which is preliminary data.</text>
</comment>
<dbReference type="GO" id="GO:0032259">
    <property type="term" value="P:methylation"/>
    <property type="evidence" value="ECO:0007669"/>
    <property type="project" value="UniProtKB-KW"/>
</dbReference>
<proteinExistence type="predicted"/>
<dbReference type="EMBL" id="JACOPN010000001">
    <property type="protein sequence ID" value="MBC5715896.1"/>
    <property type="molecule type" value="Genomic_DNA"/>
</dbReference>
<dbReference type="SUPFAM" id="SSF53335">
    <property type="entry name" value="S-adenosyl-L-methionine-dependent methyltransferases"/>
    <property type="match status" value="1"/>
</dbReference>
<dbReference type="Pfam" id="PF13649">
    <property type="entry name" value="Methyltransf_25"/>
    <property type="match status" value="1"/>
</dbReference>
<dbReference type="AlphaFoldDB" id="A0A8J6J1N9"/>
<evidence type="ECO:0000256" key="1">
    <source>
        <dbReference type="ARBA" id="ARBA00022679"/>
    </source>
</evidence>
<reference evidence="3" key="1">
    <citation type="submission" date="2020-08" db="EMBL/GenBank/DDBJ databases">
        <title>Genome public.</title>
        <authorList>
            <person name="Liu C."/>
            <person name="Sun Q."/>
        </authorList>
    </citation>
    <scope>NUCLEOTIDE SEQUENCE</scope>
    <source>
        <strain evidence="3">BX5</strain>
    </source>
</reference>
<protein>
    <submittedName>
        <fullName evidence="3">Class I SAM-dependent methyltransferase</fullName>
    </submittedName>
</protein>
<gene>
    <name evidence="3" type="ORF">H8S55_00880</name>
</gene>
<dbReference type="CDD" id="cd02440">
    <property type="entry name" value="AdoMet_MTases"/>
    <property type="match status" value="1"/>
</dbReference>
<dbReference type="GO" id="GO:0008168">
    <property type="term" value="F:methyltransferase activity"/>
    <property type="evidence" value="ECO:0007669"/>
    <property type="project" value="UniProtKB-KW"/>
</dbReference>
<dbReference type="Gene3D" id="2.20.25.110">
    <property type="entry name" value="S-adenosyl-L-methionine-dependent methyltransferases"/>
    <property type="match status" value="1"/>
</dbReference>
<keyword evidence="1" id="KW-0808">Transferase</keyword>
<dbReference type="Proteomes" id="UP000602260">
    <property type="component" value="Unassembled WGS sequence"/>
</dbReference>
<organism evidence="3 4">
    <name type="scientific">Flintibacter faecis</name>
    <dbReference type="NCBI Taxonomy" id="2763047"/>
    <lineage>
        <taxon>Bacteria</taxon>
        <taxon>Bacillati</taxon>
        <taxon>Bacillota</taxon>
        <taxon>Clostridia</taxon>
        <taxon>Eubacteriales</taxon>
        <taxon>Flintibacter</taxon>
    </lineage>
</organism>
<feature type="domain" description="Methyltransferase" evidence="2">
    <location>
        <begin position="40"/>
        <end position="138"/>
    </location>
</feature>
<name>A0A8J6J1N9_9FIRM</name>
<dbReference type="Gene3D" id="3.40.50.150">
    <property type="entry name" value="Vaccinia Virus protein VP39"/>
    <property type="match status" value="1"/>
</dbReference>
<evidence type="ECO:0000313" key="4">
    <source>
        <dbReference type="Proteomes" id="UP000602260"/>
    </source>
</evidence>
<dbReference type="RefSeq" id="WP_186877418.1">
    <property type="nucleotide sequence ID" value="NZ_JACOPN010000001.1"/>
</dbReference>